<protein>
    <submittedName>
        <fullName evidence="2">Uncharacterized protein</fullName>
    </submittedName>
</protein>
<evidence type="ECO:0000256" key="1">
    <source>
        <dbReference type="SAM" id="MobiDB-lite"/>
    </source>
</evidence>
<dbReference type="AlphaFoldDB" id="A0A165BAH7"/>
<evidence type="ECO:0000313" key="2">
    <source>
        <dbReference type="EMBL" id="KZV80194.1"/>
    </source>
</evidence>
<gene>
    <name evidence="2" type="ORF">EXIGLDRAFT_431239</name>
</gene>
<keyword evidence="3" id="KW-1185">Reference proteome</keyword>
<evidence type="ECO:0000313" key="3">
    <source>
        <dbReference type="Proteomes" id="UP000077266"/>
    </source>
</evidence>
<accession>A0A165BAH7</accession>
<dbReference type="InParanoid" id="A0A165BAH7"/>
<proteinExistence type="predicted"/>
<sequence length="95" mass="10755">MEPPQPAARRFSAPPMSTHDLDEDDHYRTHRQDVLRLGPEITSTFHTVETILETADCSLYIVDDTLFMKLLPATFDVDVIVRTLSIPSTTPLRST</sequence>
<organism evidence="2 3">
    <name type="scientific">Exidia glandulosa HHB12029</name>
    <dbReference type="NCBI Taxonomy" id="1314781"/>
    <lineage>
        <taxon>Eukaryota</taxon>
        <taxon>Fungi</taxon>
        <taxon>Dikarya</taxon>
        <taxon>Basidiomycota</taxon>
        <taxon>Agaricomycotina</taxon>
        <taxon>Agaricomycetes</taxon>
        <taxon>Auriculariales</taxon>
        <taxon>Exidiaceae</taxon>
        <taxon>Exidia</taxon>
    </lineage>
</organism>
<name>A0A165BAH7_EXIGL</name>
<dbReference type="Proteomes" id="UP000077266">
    <property type="component" value="Unassembled WGS sequence"/>
</dbReference>
<feature type="region of interest" description="Disordered" evidence="1">
    <location>
        <begin position="1"/>
        <end position="25"/>
    </location>
</feature>
<reference evidence="2 3" key="1">
    <citation type="journal article" date="2016" name="Mol. Biol. Evol.">
        <title>Comparative Genomics of Early-Diverging Mushroom-Forming Fungi Provides Insights into the Origins of Lignocellulose Decay Capabilities.</title>
        <authorList>
            <person name="Nagy L.G."/>
            <person name="Riley R."/>
            <person name="Tritt A."/>
            <person name="Adam C."/>
            <person name="Daum C."/>
            <person name="Floudas D."/>
            <person name="Sun H."/>
            <person name="Yadav J.S."/>
            <person name="Pangilinan J."/>
            <person name="Larsson K.H."/>
            <person name="Matsuura K."/>
            <person name="Barry K."/>
            <person name="Labutti K."/>
            <person name="Kuo R."/>
            <person name="Ohm R.A."/>
            <person name="Bhattacharya S.S."/>
            <person name="Shirouzu T."/>
            <person name="Yoshinaga Y."/>
            <person name="Martin F.M."/>
            <person name="Grigoriev I.V."/>
            <person name="Hibbett D.S."/>
        </authorList>
    </citation>
    <scope>NUCLEOTIDE SEQUENCE [LARGE SCALE GENOMIC DNA]</scope>
    <source>
        <strain evidence="2 3">HHB12029</strain>
    </source>
</reference>
<dbReference type="EMBL" id="KV426510">
    <property type="protein sequence ID" value="KZV80194.1"/>
    <property type="molecule type" value="Genomic_DNA"/>
</dbReference>